<dbReference type="EMBL" id="PYAS01000008">
    <property type="protein sequence ID" value="PSL27222.1"/>
    <property type="molecule type" value="Genomic_DNA"/>
</dbReference>
<dbReference type="PROSITE" id="PS51257">
    <property type="entry name" value="PROKAR_LIPOPROTEIN"/>
    <property type="match status" value="1"/>
</dbReference>
<dbReference type="AlphaFoldDB" id="A0A2P8FZT0"/>
<accession>A0A2P8FZT0</accession>
<comment type="caution">
    <text evidence="1">The sequence shown here is derived from an EMBL/GenBank/DDBJ whole genome shotgun (WGS) entry which is preliminary data.</text>
</comment>
<keyword evidence="2" id="KW-1185">Reference proteome</keyword>
<sequence length="177" mass="19677">MKKLVFYALVTVCGLLNVSAGCSEKKATTPEPDNSALLGYWKLKEGHSEWLKRNTEDQWVKKATINPGVIAYEFLPDKSFISYDLTGKLPAVKGTWRMEIKSLDGKNIELATLFLFSDTFKDIADTGVLEKDGSMRFVISMSASAGVEYLNMTSPQASIDEGMYSGLRNYMSFTKGK</sequence>
<reference evidence="1 2" key="1">
    <citation type="submission" date="2018-03" db="EMBL/GenBank/DDBJ databases">
        <title>Genomic Encyclopedia of Archaeal and Bacterial Type Strains, Phase II (KMG-II): from individual species to whole genera.</title>
        <authorList>
            <person name="Goeker M."/>
        </authorList>
    </citation>
    <scope>NUCLEOTIDE SEQUENCE [LARGE SCALE GENOMIC DNA]</scope>
    <source>
        <strain evidence="1 2">DSM 29057</strain>
    </source>
</reference>
<evidence type="ECO:0000313" key="2">
    <source>
        <dbReference type="Proteomes" id="UP000241964"/>
    </source>
</evidence>
<organism evidence="1 2">
    <name type="scientific">Dyadobacter jiangsuensis</name>
    <dbReference type="NCBI Taxonomy" id="1591085"/>
    <lineage>
        <taxon>Bacteria</taxon>
        <taxon>Pseudomonadati</taxon>
        <taxon>Bacteroidota</taxon>
        <taxon>Cytophagia</taxon>
        <taxon>Cytophagales</taxon>
        <taxon>Spirosomataceae</taxon>
        <taxon>Dyadobacter</taxon>
    </lineage>
</organism>
<dbReference type="RefSeq" id="WP_106596636.1">
    <property type="nucleotide sequence ID" value="NZ_PYAS01000008.1"/>
</dbReference>
<evidence type="ECO:0000313" key="1">
    <source>
        <dbReference type="EMBL" id="PSL27222.1"/>
    </source>
</evidence>
<evidence type="ECO:0008006" key="3">
    <source>
        <dbReference type="Google" id="ProtNLM"/>
    </source>
</evidence>
<name>A0A2P8FZT0_9BACT</name>
<proteinExistence type="predicted"/>
<protein>
    <recommendedName>
        <fullName evidence="3">Lipocalin-like protein</fullName>
    </recommendedName>
</protein>
<gene>
    <name evidence="1" type="ORF">CLV60_10876</name>
</gene>
<dbReference type="Proteomes" id="UP000241964">
    <property type="component" value="Unassembled WGS sequence"/>
</dbReference>
<dbReference type="OrthoDB" id="958095at2"/>